<accession>A0ABX6YIK9</accession>
<dbReference type="Gene3D" id="3.50.30.50">
    <property type="entry name" value="Putative cyclase"/>
    <property type="match status" value="1"/>
</dbReference>
<dbReference type="RefSeq" id="WP_166987067.1">
    <property type="nucleotide sequence ID" value="NZ_CP061169.1"/>
</dbReference>
<keyword evidence="3" id="KW-1185">Reference proteome</keyword>
<dbReference type="EMBL" id="CP061169">
    <property type="protein sequence ID" value="QPZ38236.1"/>
    <property type="molecule type" value="Genomic_DNA"/>
</dbReference>
<evidence type="ECO:0000313" key="2">
    <source>
        <dbReference type="EMBL" id="QPZ38236.1"/>
    </source>
</evidence>
<evidence type="ECO:0000313" key="3">
    <source>
        <dbReference type="Proteomes" id="UP000662814"/>
    </source>
</evidence>
<dbReference type="InterPro" id="IPR007325">
    <property type="entry name" value="KFase/CYL"/>
</dbReference>
<organism evidence="2 3">
    <name type="scientific">Paramicrobacterium chengjingii</name>
    <dbReference type="NCBI Taxonomy" id="2769067"/>
    <lineage>
        <taxon>Bacteria</taxon>
        <taxon>Bacillati</taxon>
        <taxon>Actinomycetota</taxon>
        <taxon>Actinomycetes</taxon>
        <taxon>Micrococcales</taxon>
        <taxon>Microbacteriaceae</taxon>
        <taxon>Paramicrobacterium</taxon>
    </lineage>
</organism>
<gene>
    <name evidence="2" type="ORF">HCR76_15835</name>
</gene>
<feature type="region of interest" description="Disordered" evidence="1">
    <location>
        <begin position="1"/>
        <end position="28"/>
    </location>
</feature>
<dbReference type="Proteomes" id="UP000662814">
    <property type="component" value="Chromosome"/>
</dbReference>
<dbReference type="PANTHER" id="PTHR34861">
    <property type="match status" value="1"/>
</dbReference>
<dbReference type="Pfam" id="PF04199">
    <property type="entry name" value="Cyclase"/>
    <property type="match status" value="1"/>
</dbReference>
<dbReference type="SUPFAM" id="SSF102198">
    <property type="entry name" value="Putative cyclase"/>
    <property type="match status" value="1"/>
</dbReference>
<proteinExistence type="predicted"/>
<evidence type="ECO:0000256" key="1">
    <source>
        <dbReference type="SAM" id="MobiDB-lite"/>
    </source>
</evidence>
<reference evidence="2 3" key="1">
    <citation type="submission" date="2020-12" db="EMBL/GenBank/DDBJ databases">
        <title>Microbacterium sp. HY060.</title>
        <authorList>
            <person name="Zhou J."/>
        </authorList>
    </citation>
    <scope>NUCLEOTIDE SEQUENCE [LARGE SCALE GENOMIC DNA]</scope>
    <source>
        <strain evidence="2 3">HY60</strain>
    </source>
</reference>
<name>A0ABX6YIK9_9MICO</name>
<dbReference type="InterPro" id="IPR037175">
    <property type="entry name" value="KFase_sf"/>
</dbReference>
<sequence>MNQTGGAQLPEYRQLGQNGSPDESSWGVFGEADEVGTLNLLSPDRVRDAAAAVTQGKVFSLNWNLELPGPAILGRGSPQHEVIVQDAGLDDRYTMLYPQASSQWDSLAHVKHPLHGHYNGFAHDDVSGASDTRLGIHNWARRGIAGRFVLADIARYREVHGDELDCSQRTPVTVAEIDDVLDWQRVKLRIGDILLLHFGWTQWYEGLSPDARQAMGDGEQFACPGLANERASAEWLWDRHVSAIVADCPAVEAMPFYTGDADGFLHYRLIPLLGMALGEMFDLAALAEDCATDEIYEGLFTAAPLHKVGGIGSPANALALK</sequence>
<protein>
    <submittedName>
        <fullName evidence="2">Cyclase family protein</fullName>
    </submittedName>
</protein>